<dbReference type="Proteomes" id="UP000320048">
    <property type="component" value="Unassembled WGS sequence"/>
</dbReference>
<protein>
    <submittedName>
        <fullName evidence="2">GAF domain-containing protein</fullName>
    </submittedName>
</protein>
<proteinExistence type="predicted"/>
<evidence type="ECO:0000313" key="3">
    <source>
        <dbReference type="Proteomes" id="UP000320048"/>
    </source>
</evidence>
<evidence type="ECO:0000313" key="2">
    <source>
        <dbReference type="EMBL" id="TMI84596.1"/>
    </source>
</evidence>
<organism evidence="2 3">
    <name type="scientific">Candidatus Segetimicrobium genomatis</name>
    <dbReference type="NCBI Taxonomy" id="2569760"/>
    <lineage>
        <taxon>Bacteria</taxon>
        <taxon>Bacillati</taxon>
        <taxon>Candidatus Sysuimicrobiota</taxon>
        <taxon>Candidatus Sysuimicrobiia</taxon>
        <taxon>Candidatus Sysuimicrobiales</taxon>
        <taxon>Candidatus Segetimicrobiaceae</taxon>
        <taxon>Candidatus Segetimicrobium</taxon>
    </lineage>
</organism>
<dbReference type="Gene3D" id="3.30.450.40">
    <property type="match status" value="1"/>
</dbReference>
<evidence type="ECO:0000259" key="1">
    <source>
        <dbReference type="SMART" id="SM00065"/>
    </source>
</evidence>
<sequence>MDFGPALSEIRTIITEAPREAPDRVVELLHDRFPHYDWVGIYWVEDRELVLGPWKGPAATEHTRIPIGKGVCGAAAASGRTEIVPDVSKDPRYLACFASTRSEIVVPIRAGTRVIGEIDIDGRDLDAFGTLDRMFLEAVAALLSTLWPVIPETPTIPHPAGHAALAGNS</sequence>
<dbReference type="Pfam" id="PF01590">
    <property type="entry name" value="GAF"/>
    <property type="match status" value="1"/>
</dbReference>
<gene>
    <name evidence="2" type="ORF">E6H04_00995</name>
</gene>
<feature type="domain" description="GAF" evidence="1">
    <location>
        <begin position="17"/>
        <end position="151"/>
    </location>
</feature>
<dbReference type="EMBL" id="VBAO01000024">
    <property type="protein sequence ID" value="TMI84596.1"/>
    <property type="molecule type" value="Genomic_DNA"/>
</dbReference>
<accession>A0A537JN55</accession>
<dbReference type="SUPFAM" id="SSF55781">
    <property type="entry name" value="GAF domain-like"/>
    <property type="match status" value="1"/>
</dbReference>
<dbReference type="InterPro" id="IPR029016">
    <property type="entry name" value="GAF-like_dom_sf"/>
</dbReference>
<name>A0A537JN55_9BACT</name>
<reference evidence="2 3" key="1">
    <citation type="journal article" date="2019" name="Nat. Microbiol.">
        <title>Mediterranean grassland soil C-N compound turnover is dependent on rainfall and depth, and is mediated by genomically divergent microorganisms.</title>
        <authorList>
            <person name="Diamond S."/>
            <person name="Andeer P.F."/>
            <person name="Li Z."/>
            <person name="Crits-Christoph A."/>
            <person name="Burstein D."/>
            <person name="Anantharaman K."/>
            <person name="Lane K.R."/>
            <person name="Thomas B.C."/>
            <person name="Pan C."/>
            <person name="Northen T.R."/>
            <person name="Banfield J.F."/>
        </authorList>
    </citation>
    <scope>NUCLEOTIDE SEQUENCE [LARGE SCALE GENOMIC DNA]</scope>
    <source>
        <strain evidence="2">NP_7</strain>
    </source>
</reference>
<dbReference type="SMART" id="SM00065">
    <property type="entry name" value="GAF"/>
    <property type="match status" value="1"/>
</dbReference>
<dbReference type="AlphaFoldDB" id="A0A537JN55"/>
<dbReference type="InterPro" id="IPR003018">
    <property type="entry name" value="GAF"/>
</dbReference>
<comment type="caution">
    <text evidence="2">The sequence shown here is derived from an EMBL/GenBank/DDBJ whole genome shotgun (WGS) entry which is preliminary data.</text>
</comment>